<feature type="transmembrane region" description="Helical" evidence="1">
    <location>
        <begin position="54"/>
        <end position="73"/>
    </location>
</feature>
<name>A0A4R8LU49_9BACL</name>
<comment type="caution">
    <text evidence="2">The sequence shown here is derived from an EMBL/GenBank/DDBJ whole genome shotgun (WGS) entry which is preliminary data.</text>
</comment>
<reference evidence="2 3" key="1">
    <citation type="submission" date="2019-03" db="EMBL/GenBank/DDBJ databases">
        <title>Genomic Encyclopedia of Type Strains, Phase IV (KMG-IV): sequencing the most valuable type-strain genomes for metagenomic binning, comparative biology and taxonomic classification.</title>
        <authorList>
            <person name="Goeker M."/>
        </authorList>
    </citation>
    <scope>NUCLEOTIDE SEQUENCE [LARGE SCALE GENOMIC DNA]</scope>
    <source>
        <strain evidence="2 3">DSM 17974</strain>
    </source>
</reference>
<feature type="transmembrane region" description="Helical" evidence="1">
    <location>
        <begin position="30"/>
        <end position="47"/>
    </location>
</feature>
<proteinExistence type="predicted"/>
<evidence type="ECO:0000313" key="2">
    <source>
        <dbReference type="EMBL" id="TDY51164.1"/>
    </source>
</evidence>
<gene>
    <name evidence="2" type="ORF">C7445_101164</name>
</gene>
<keyword evidence="3" id="KW-1185">Reference proteome</keyword>
<dbReference type="AlphaFoldDB" id="A0A4R8LU49"/>
<accession>A0A4R8LU49</accession>
<sequence>MCRLIGWTCTTLGALGIVYGQLGSYLHFTSAESYIYLAFGLISIWAARRRHRTAVAVLFAVGIACFLWAILGLTAPANEWARYIGEQEPLDVLIRELIALWGGGSAIREILDWRRQQTSSAS</sequence>
<keyword evidence="1" id="KW-0472">Membrane</keyword>
<keyword evidence="1" id="KW-0812">Transmembrane</keyword>
<keyword evidence="1" id="KW-1133">Transmembrane helix</keyword>
<evidence type="ECO:0000313" key="3">
    <source>
        <dbReference type="Proteomes" id="UP000294581"/>
    </source>
</evidence>
<evidence type="ECO:0000256" key="1">
    <source>
        <dbReference type="SAM" id="Phobius"/>
    </source>
</evidence>
<dbReference type="Proteomes" id="UP000294581">
    <property type="component" value="Unassembled WGS sequence"/>
</dbReference>
<dbReference type="EMBL" id="SORF01000001">
    <property type="protein sequence ID" value="TDY51164.1"/>
    <property type="molecule type" value="Genomic_DNA"/>
</dbReference>
<organism evidence="2 3">
    <name type="scientific">Alicyclobacillus sacchari</name>
    <dbReference type="NCBI Taxonomy" id="392010"/>
    <lineage>
        <taxon>Bacteria</taxon>
        <taxon>Bacillati</taxon>
        <taxon>Bacillota</taxon>
        <taxon>Bacilli</taxon>
        <taxon>Bacillales</taxon>
        <taxon>Alicyclobacillaceae</taxon>
        <taxon>Alicyclobacillus</taxon>
    </lineage>
</organism>
<protein>
    <submittedName>
        <fullName evidence="2">Uncharacterized protein</fullName>
    </submittedName>
</protein>